<feature type="domain" description="Transcription elongation factor GreA/GreB N-terminal" evidence="7">
    <location>
        <begin position="31"/>
        <end position="101"/>
    </location>
</feature>
<dbReference type="GO" id="GO:0070063">
    <property type="term" value="F:RNA polymerase binding"/>
    <property type="evidence" value="ECO:0007669"/>
    <property type="project" value="InterPro"/>
</dbReference>
<feature type="compositionally biased region" description="Acidic residues" evidence="5">
    <location>
        <begin position="10"/>
        <end position="19"/>
    </location>
</feature>
<dbReference type="InterPro" id="IPR023459">
    <property type="entry name" value="Tscrpt_elong_fac_GreA/B_fam"/>
</dbReference>
<gene>
    <name evidence="4" type="primary">greB</name>
    <name evidence="8" type="ORF">C0Z20_10345</name>
</gene>
<evidence type="ECO:0000256" key="3">
    <source>
        <dbReference type="ARBA" id="ARBA00023163"/>
    </source>
</evidence>
<comment type="function">
    <text evidence="4">Necessary for efficient RNA polymerase transcription elongation past template-encoded arresting sites. The arresting sites in DNA have the property of trapping a certain fraction of elongating RNA polymerases that pass through, resulting in locked ternary complexes. Cleavage of the nascent transcript by cleavage factors such as GreA or GreB allows the resumption of elongation from the new 3'terminus. GreB releases sequences of up to 9 nucleotides in length.</text>
</comment>
<dbReference type="GO" id="GO:0003746">
    <property type="term" value="F:translation elongation factor activity"/>
    <property type="evidence" value="ECO:0007669"/>
    <property type="project" value="UniProtKB-KW"/>
</dbReference>
<dbReference type="RefSeq" id="WP_018440555.1">
    <property type="nucleotide sequence ID" value="NZ_KB890171.1"/>
</dbReference>
<organism evidence="8 9">
    <name type="scientific">Trinickia symbiotica</name>
    <dbReference type="NCBI Taxonomy" id="863227"/>
    <lineage>
        <taxon>Bacteria</taxon>
        <taxon>Pseudomonadati</taxon>
        <taxon>Pseudomonadota</taxon>
        <taxon>Betaproteobacteria</taxon>
        <taxon>Burkholderiales</taxon>
        <taxon>Burkholderiaceae</taxon>
        <taxon>Trinickia</taxon>
    </lineage>
</organism>
<dbReference type="OrthoDB" id="5511940at2"/>
<dbReference type="PANTHER" id="PTHR30437">
    <property type="entry name" value="TRANSCRIPTION ELONGATION FACTOR GREA"/>
    <property type="match status" value="1"/>
</dbReference>
<keyword evidence="3 4" id="KW-0804">Transcription</keyword>
<dbReference type="InterPro" id="IPR022691">
    <property type="entry name" value="Tscrpt_elong_fac_GreA/B_N"/>
</dbReference>
<dbReference type="FunFam" id="1.10.287.180:FF:000001">
    <property type="entry name" value="Transcription elongation factor GreA"/>
    <property type="match status" value="1"/>
</dbReference>
<dbReference type="NCBIfam" id="TIGR01461">
    <property type="entry name" value="greB"/>
    <property type="match status" value="1"/>
</dbReference>
<sequence length="188" mass="20914">MNKAFVKESGDDDADDDLEITQPEVPAGTKNYITPAGHKRLRDELLHLIDEERPEVVKLVSWAASNGDRSENGDYIYGKRRLREIDRRIRFLTKRLDLAEVVDSSKQENVDQAFFGATVDYATSDGETHTVTIVGVDEVDLEQGHVSWISPIARALLKARIGDVVTLHTPAGAEQIDVLDVRYPSAGE</sequence>
<accession>A0A2N7X5Q5</accession>
<evidence type="ECO:0000256" key="5">
    <source>
        <dbReference type="SAM" id="MobiDB-lite"/>
    </source>
</evidence>
<evidence type="ECO:0000313" key="8">
    <source>
        <dbReference type="EMBL" id="PMS37098.1"/>
    </source>
</evidence>
<dbReference type="SUPFAM" id="SSF54534">
    <property type="entry name" value="FKBP-like"/>
    <property type="match status" value="1"/>
</dbReference>
<dbReference type="HAMAP" id="MF_00930">
    <property type="entry name" value="GreB"/>
    <property type="match status" value="1"/>
</dbReference>
<evidence type="ECO:0000259" key="6">
    <source>
        <dbReference type="Pfam" id="PF01272"/>
    </source>
</evidence>
<dbReference type="EMBL" id="PNYC01000005">
    <property type="protein sequence ID" value="PMS37098.1"/>
    <property type="molecule type" value="Genomic_DNA"/>
</dbReference>
<comment type="caution">
    <text evidence="8">The sequence shown here is derived from an EMBL/GenBank/DDBJ whole genome shotgun (WGS) entry which is preliminary data.</text>
</comment>
<dbReference type="InterPro" id="IPR006358">
    <property type="entry name" value="Tscrpt_elong_fac_GreB"/>
</dbReference>
<feature type="domain" description="Transcription elongation factor GreA/GreB C-terminal" evidence="6">
    <location>
        <begin position="111"/>
        <end position="183"/>
    </location>
</feature>
<protein>
    <recommendedName>
        <fullName evidence="4">Transcription elongation factor GreB</fullName>
    </recommendedName>
    <alternativeName>
        <fullName evidence="4">Transcript cleavage factor GreB</fullName>
    </alternativeName>
</protein>
<keyword evidence="9" id="KW-1185">Reference proteome</keyword>
<dbReference type="FunFam" id="3.10.50.30:FF:000001">
    <property type="entry name" value="Transcription elongation factor GreA"/>
    <property type="match status" value="1"/>
</dbReference>
<dbReference type="STRING" id="863227.GCA_000373005_02005"/>
<dbReference type="Pfam" id="PF03449">
    <property type="entry name" value="GreA_GreB_N"/>
    <property type="match status" value="1"/>
</dbReference>
<dbReference type="GO" id="GO:0006354">
    <property type="term" value="P:DNA-templated transcription elongation"/>
    <property type="evidence" value="ECO:0007669"/>
    <property type="project" value="TreeGrafter"/>
</dbReference>
<proteinExistence type="inferred from homology"/>
<dbReference type="SUPFAM" id="SSF46557">
    <property type="entry name" value="GreA transcript cleavage protein, N-terminal domain"/>
    <property type="match status" value="1"/>
</dbReference>
<keyword evidence="2 4" id="KW-0238">DNA-binding</keyword>
<keyword evidence="1 4" id="KW-0805">Transcription regulation</keyword>
<dbReference type="PIRSF" id="PIRSF006092">
    <property type="entry name" value="GreA_GreB"/>
    <property type="match status" value="1"/>
</dbReference>
<dbReference type="GO" id="GO:0032784">
    <property type="term" value="P:regulation of DNA-templated transcription elongation"/>
    <property type="evidence" value="ECO:0007669"/>
    <property type="project" value="UniProtKB-UniRule"/>
</dbReference>
<dbReference type="InterPro" id="IPR036805">
    <property type="entry name" value="Tscrpt_elong_fac_GreA/B_N_sf"/>
</dbReference>
<evidence type="ECO:0000313" key="9">
    <source>
        <dbReference type="Proteomes" id="UP000235777"/>
    </source>
</evidence>
<dbReference type="Proteomes" id="UP000235777">
    <property type="component" value="Unassembled WGS sequence"/>
</dbReference>
<dbReference type="AlphaFoldDB" id="A0A2N7X5Q5"/>
<dbReference type="Pfam" id="PF01272">
    <property type="entry name" value="GreA_GreB"/>
    <property type="match status" value="1"/>
</dbReference>
<dbReference type="HAMAP" id="MF_00105">
    <property type="entry name" value="GreA_GreB"/>
    <property type="match status" value="1"/>
</dbReference>
<feature type="region of interest" description="Disordered" evidence="5">
    <location>
        <begin position="1"/>
        <end position="30"/>
    </location>
</feature>
<keyword evidence="8" id="KW-0251">Elongation factor</keyword>
<dbReference type="PROSITE" id="PS00830">
    <property type="entry name" value="GREAB_2"/>
    <property type="match status" value="1"/>
</dbReference>
<keyword evidence="8" id="KW-0648">Protein biosynthesis</keyword>
<evidence type="ECO:0000256" key="4">
    <source>
        <dbReference type="HAMAP-Rule" id="MF_00930"/>
    </source>
</evidence>
<dbReference type="InterPro" id="IPR018151">
    <property type="entry name" value="TF_GreA/GreB_CS"/>
</dbReference>
<dbReference type="PANTHER" id="PTHR30437:SF6">
    <property type="entry name" value="TRANSCRIPTION ELONGATION FACTOR GREB"/>
    <property type="match status" value="1"/>
</dbReference>
<comment type="similarity">
    <text evidence="4">Belongs to the GreA/GreB family. GreB subfamily.</text>
</comment>
<evidence type="ECO:0000259" key="7">
    <source>
        <dbReference type="Pfam" id="PF03449"/>
    </source>
</evidence>
<dbReference type="PROSITE" id="PS00829">
    <property type="entry name" value="GREAB_1"/>
    <property type="match status" value="1"/>
</dbReference>
<dbReference type="GO" id="GO:0003677">
    <property type="term" value="F:DNA binding"/>
    <property type="evidence" value="ECO:0007669"/>
    <property type="project" value="UniProtKB-UniRule"/>
</dbReference>
<evidence type="ECO:0000256" key="2">
    <source>
        <dbReference type="ARBA" id="ARBA00023125"/>
    </source>
</evidence>
<dbReference type="NCBIfam" id="NF002506">
    <property type="entry name" value="PRK01885.1"/>
    <property type="match status" value="1"/>
</dbReference>
<name>A0A2N7X5Q5_9BURK</name>
<reference evidence="8 9" key="1">
    <citation type="submission" date="2018-01" db="EMBL/GenBank/DDBJ databases">
        <title>Whole genome analyses suggest that Burkholderia sensu lato contains two further novel genera in the rhizoxinica-symbiotica group Mycetohabitans gen. nov., and Trinickia gen. nov.: implications for the evolution of diazotrophy and nodulation in the Burkholderiaceae.</title>
        <authorList>
            <person name="Estrada-de los Santos P."/>
            <person name="Palmer M."/>
            <person name="Chavez-Ramirez B."/>
            <person name="Beukes C."/>
            <person name="Steenkamp E.T."/>
            <person name="Hirsch A.M."/>
            <person name="Manyaka P."/>
            <person name="Maluk M."/>
            <person name="Lafos M."/>
            <person name="Crook M."/>
            <person name="Gross E."/>
            <person name="Simon M.F."/>
            <person name="Bueno dos Reis Junior F."/>
            <person name="Poole P.S."/>
            <person name="Venter S.N."/>
            <person name="James E.K."/>
        </authorList>
    </citation>
    <scope>NUCLEOTIDE SEQUENCE [LARGE SCALE GENOMIC DNA]</scope>
    <source>
        <strain evidence="8 9">JPY 581</strain>
    </source>
</reference>
<dbReference type="InterPro" id="IPR001437">
    <property type="entry name" value="Tscrpt_elong_fac_GreA/B_C"/>
</dbReference>
<evidence type="ECO:0000256" key="1">
    <source>
        <dbReference type="ARBA" id="ARBA00023015"/>
    </source>
</evidence>
<dbReference type="InterPro" id="IPR028624">
    <property type="entry name" value="Tscrpt_elong_fac_GreA/B"/>
</dbReference>
<dbReference type="InterPro" id="IPR036953">
    <property type="entry name" value="GreA/GreB_C_sf"/>
</dbReference>
<dbReference type="Gene3D" id="1.10.287.180">
    <property type="entry name" value="Transcription elongation factor, GreA/GreB, N-terminal domain"/>
    <property type="match status" value="1"/>
</dbReference>
<dbReference type="Gene3D" id="3.10.50.30">
    <property type="entry name" value="Transcription elongation factor, GreA/GreB, C-terminal domain"/>
    <property type="match status" value="1"/>
</dbReference>